<dbReference type="EMBL" id="QXRZ01000002">
    <property type="protein sequence ID" value="RIL44019.1"/>
    <property type="molecule type" value="Genomic_DNA"/>
</dbReference>
<organism evidence="1 2">
    <name type="scientific">Staphylococcus gallinarum</name>
    <dbReference type="NCBI Taxonomy" id="1293"/>
    <lineage>
        <taxon>Bacteria</taxon>
        <taxon>Bacillati</taxon>
        <taxon>Bacillota</taxon>
        <taxon>Bacilli</taxon>
        <taxon>Bacillales</taxon>
        <taxon>Staphylococcaceae</taxon>
        <taxon>Staphylococcus</taxon>
    </lineage>
</organism>
<protein>
    <submittedName>
        <fullName evidence="1">Uncharacterized protein</fullName>
    </submittedName>
</protein>
<proteinExistence type="predicted"/>
<reference evidence="1 2" key="1">
    <citation type="journal article" date="2016" name="Front. Microbiol.">
        <title>Comprehensive Phylogenetic Analysis of Bovine Non-aureus Staphylococci Species Based on Whole-Genome Sequencing.</title>
        <authorList>
            <person name="Naushad S."/>
            <person name="Barkema H.W."/>
            <person name="Luby C."/>
            <person name="Condas L.A."/>
            <person name="Nobrega D.B."/>
            <person name="Carson D.A."/>
            <person name="De Buck J."/>
        </authorList>
    </citation>
    <scope>NUCLEOTIDE SEQUENCE [LARGE SCALE GENOMIC DNA]</scope>
    <source>
        <strain evidence="1 2">SNUC 1388</strain>
    </source>
</reference>
<dbReference type="Proteomes" id="UP000283576">
    <property type="component" value="Unassembled WGS sequence"/>
</dbReference>
<accession>A0A2T4T130</accession>
<dbReference type="AlphaFoldDB" id="A0A2T4T130"/>
<gene>
    <name evidence="1" type="ORF">BUZ01_05145</name>
</gene>
<dbReference type="OrthoDB" id="2414175at2"/>
<name>A0A2T4T130_STAGA</name>
<evidence type="ECO:0000313" key="2">
    <source>
        <dbReference type="Proteomes" id="UP000283576"/>
    </source>
</evidence>
<evidence type="ECO:0000313" key="1">
    <source>
        <dbReference type="EMBL" id="RIL44019.1"/>
    </source>
</evidence>
<comment type="caution">
    <text evidence="1">The sequence shown here is derived from an EMBL/GenBank/DDBJ whole genome shotgun (WGS) entry which is preliminary data.</text>
</comment>
<sequence length="77" mass="8596">MIKVMAIISNVILVLGIVFLITMNIMMAITMFVVSLAISLTIFNTLFRDRRGMKIAINVSFAIVLIAIIFAYITLTK</sequence>